<dbReference type="InterPro" id="IPR036388">
    <property type="entry name" value="WH-like_DNA-bd_sf"/>
</dbReference>
<dbReference type="Pfam" id="PF00447">
    <property type="entry name" value="HSF_DNA-bind"/>
    <property type="match status" value="1"/>
</dbReference>
<reference evidence="13 14" key="1">
    <citation type="journal article" date="2023" name="Hortic Res">
        <title>Pangenome of water caltrop reveals structural variations and asymmetric subgenome divergence after allopolyploidization.</title>
        <authorList>
            <person name="Zhang X."/>
            <person name="Chen Y."/>
            <person name="Wang L."/>
            <person name="Yuan Y."/>
            <person name="Fang M."/>
            <person name="Shi L."/>
            <person name="Lu R."/>
            <person name="Comes H.P."/>
            <person name="Ma Y."/>
            <person name="Chen Y."/>
            <person name="Huang G."/>
            <person name="Zhou Y."/>
            <person name="Zheng Z."/>
            <person name="Qiu Y."/>
        </authorList>
    </citation>
    <scope>NUCLEOTIDE SEQUENCE [LARGE SCALE GENOMIC DNA]</scope>
    <source>
        <strain evidence="13">F231</strain>
    </source>
</reference>
<dbReference type="SMART" id="SM00415">
    <property type="entry name" value="HSF"/>
    <property type="match status" value="1"/>
</dbReference>
<feature type="region of interest" description="Disordered" evidence="11">
    <location>
        <begin position="342"/>
        <end position="370"/>
    </location>
</feature>
<evidence type="ECO:0000256" key="8">
    <source>
        <dbReference type="ARBA" id="ARBA00023242"/>
    </source>
</evidence>
<keyword evidence="3" id="KW-0597">Phosphoprotein</keyword>
<comment type="subcellular location">
    <subcellularLocation>
        <location evidence="1">Nucleus</location>
    </subcellularLocation>
</comment>
<evidence type="ECO:0000313" key="13">
    <source>
        <dbReference type="EMBL" id="KAK4774921.1"/>
    </source>
</evidence>
<organism evidence="13 14">
    <name type="scientific">Trapa natans</name>
    <name type="common">Water chestnut</name>
    <dbReference type="NCBI Taxonomy" id="22666"/>
    <lineage>
        <taxon>Eukaryota</taxon>
        <taxon>Viridiplantae</taxon>
        <taxon>Streptophyta</taxon>
        <taxon>Embryophyta</taxon>
        <taxon>Tracheophyta</taxon>
        <taxon>Spermatophyta</taxon>
        <taxon>Magnoliopsida</taxon>
        <taxon>eudicotyledons</taxon>
        <taxon>Gunneridae</taxon>
        <taxon>Pentapetalae</taxon>
        <taxon>rosids</taxon>
        <taxon>malvids</taxon>
        <taxon>Myrtales</taxon>
        <taxon>Lythraceae</taxon>
        <taxon>Trapa</taxon>
    </lineage>
</organism>
<proteinExistence type="inferred from homology"/>
<dbReference type="GO" id="GO:0034605">
    <property type="term" value="P:cellular response to heat"/>
    <property type="evidence" value="ECO:0007669"/>
    <property type="project" value="TreeGrafter"/>
</dbReference>
<evidence type="ECO:0000313" key="14">
    <source>
        <dbReference type="Proteomes" id="UP001346149"/>
    </source>
</evidence>
<comment type="caution">
    <text evidence="13">The sequence shown here is derived from an EMBL/GenBank/DDBJ whole genome shotgun (WGS) entry which is preliminary data.</text>
</comment>
<evidence type="ECO:0000259" key="12">
    <source>
        <dbReference type="PROSITE" id="PS00434"/>
    </source>
</evidence>
<comment type="subunit">
    <text evidence="2">Homotrimer.</text>
</comment>
<keyword evidence="8" id="KW-0539">Nucleus</keyword>
<evidence type="ECO:0000256" key="6">
    <source>
        <dbReference type="ARBA" id="ARBA00023125"/>
    </source>
</evidence>
<keyword evidence="4" id="KW-0805">Transcription regulation</keyword>
<sequence>MERRAPLEISRPTDMRHVRTPPHNKEIIYTWQRREKGKGWKSRVRSALWLFFFSLSLAILCVRERELLLSKLKADLKKGNPILLSAAAPLHPFLLLGCWEKEAETEEQLSKLSWRKLVSLEVGLGRGGCQTAAKVHGSMEASSTSSNSIIAPFVMKTYEMVNDPSTDSLITWGRADNSFIVLNTLEFSQRILPAYFKHNNFSSFVRQLNTYGFRKVDPDRWEFANQWFLRGQNHLLYNIVRKKHGRNVQYKSELDMDDDELLAEISRLREEQSALEEEIRGMNRRLEATEGRPEQMMAFLYKVVEDPELIPSMILERELKANRSHHHKLPFSGEKKRRLAMTNHLASSSSSSSNMAVSSSIKSEEEEADGAVGVISSPDVGYDCIDNFNQSPPLLPAPLLSFPAMGYAIPAAGGGGDFGYVAEMGAEDASSRLPPPYPFSLLEGGF</sequence>
<dbReference type="SUPFAM" id="SSF46785">
    <property type="entry name" value="Winged helix' DNA-binding domain"/>
    <property type="match status" value="1"/>
</dbReference>
<protein>
    <recommendedName>
        <fullName evidence="12">HSF-type DNA-binding domain-containing protein</fullName>
    </recommendedName>
</protein>
<keyword evidence="5" id="KW-0346">Stress response</keyword>
<dbReference type="InterPro" id="IPR036390">
    <property type="entry name" value="WH_DNA-bd_sf"/>
</dbReference>
<accession>A0AAN7L5A2</accession>
<evidence type="ECO:0000256" key="1">
    <source>
        <dbReference type="ARBA" id="ARBA00004123"/>
    </source>
</evidence>
<feature type="coiled-coil region" evidence="10">
    <location>
        <begin position="251"/>
        <end position="292"/>
    </location>
</feature>
<keyword evidence="14" id="KW-1185">Reference proteome</keyword>
<dbReference type="Gene3D" id="1.10.10.10">
    <property type="entry name" value="Winged helix-like DNA-binding domain superfamily/Winged helix DNA-binding domain"/>
    <property type="match status" value="1"/>
</dbReference>
<dbReference type="InterPro" id="IPR000232">
    <property type="entry name" value="HSF_DNA-bd"/>
</dbReference>
<dbReference type="AlphaFoldDB" id="A0AAN7L5A2"/>
<keyword evidence="10" id="KW-0175">Coiled coil</keyword>
<feature type="domain" description="HSF-type DNA-binding" evidence="12">
    <location>
        <begin position="192"/>
        <end position="216"/>
    </location>
</feature>
<dbReference type="GO" id="GO:0005634">
    <property type="term" value="C:nucleus"/>
    <property type="evidence" value="ECO:0007669"/>
    <property type="project" value="UniProtKB-SubCell"/>
</dbReference>
<evidence type="ECO:0000256" key="9">
    <source>
        <dbReference type="RuleBase" id="RU004020"/>
    </source>
</evidence>
<comment type="similarity">
    <text evidence="9">Belongs to the HSF family.</text>
</comment>
<keyword evidence="7" id="KW-0804">Transcription</keyword>
<dbReference type="PROSITE" id="PS00434">
    <property type="entry name" value="HSF_DOMAIN"/>
    <property type="match status" value="1"/>
</dbReference>
<dbReference type="GO" id="GO:0000978">
    <property type="term" value="F:RNA polymerase II cis-regulatory region sequence-specific DNA binding"/>
    <property type="evidence" value="ECO:0007669"/>
    <property type="project" value="TreeGrafter"/>
</dbReference>
<evidence type="ECO:0000256" key="7">
    <source>
        <dbReference type="ARBA" id="ARBA00023163"/>
    </source>
</evidence>
<dbReference type="PANTHER" id="PTHR10015">
    <property type="entry name" value="HEAT SHOCK TRANSCRIPTION FACTOR"/>
    <property type="match status" value="1"/>
</dbReference>
<evidence type="ECO:0000256" key="2">
    <source>
        <dbReference type="ARBA" id="ARBA00011233"/>
    </source>
</evidence>
<dbReference type="GO" id="GO:0003700">
    <property type="term" value="F:DNA-binding transcription factor activity"/>
    <property type="evidence" value="ECO:0007669"/>
    <property type="project" value="InterPro"/>
</dbReference>
<evidence type="ECO:0000256" key="4">
    <source>
        <dbReference type="ARBA" id="ARBA00023015"/>
    </source>
</evidence>
<evidence type="ECO:0000256" key="10">
    <source>
        <dbReference type="SAM" id="Coils"/>
    </source>
</evidence>
<dbReference type="GO" id="GO:0006357">
    <property type="term" value="P:regulation of transcription by RNA polymerase II"/>
    <property type="evidence" value="ECO:0007669"/>
    <property type="project" value="TreeGrafter"/>
</dbReference>
<dbReference type="PANTHER" id="PTHR10015:SF332">
    <property type="entry name" value="HEAT STRESS TRANSCRIPTION FACTOR C-1"/>
    <property type="match status" value="1"/>
</dbReference>
<dbReference type="Proteomes" id="UP001346149">
    <property type="component" value="Unassembled WGS sequence"/>
</dbReference>
<dbReference type="FunFam" id="1.10.10.10:FF:000037">
    <property type="entry name" value="Heat stress transcription factor B-4"/>
    <property type="match status" value="1"/>
</dbReference>
<gene>
    <name evidence="13" type="ORF">SAY86_009856</name>
</gene>
<dbReference type="PRINTS" id="PR00056">
    <property type="entry name" value="HSFDOMAIN"/>
</dbReference>
<feature type="compositionally biased region" description="Low complexity" evidence="11">
    <location>
        <begin position="347"/>
        <end position="361"/>
    </location>
</feature>
<evidence type="ECO:0000256" key="5">
    <source>
        <dbReference type="ARBA" id="ARBA00023016"/>
    </source>
</evidence>
<evidence type="ECO:0000256" key="3">
    <source>
        <dbReference type="ARBA" id="ARBA00022553"/>
    </source>
</evidence>
<keyword evidence="6" id="KW-0238">DNA-binding</keyword>
<evidence type="ECO:0000256" key="11">
    <source>
        <dbReference type="SAM" id="MobiDB-lite"/>
    </source>
</evidence>
<name>A0AAN7L5A2_TRANT</name>
<dbReference type="EMBL" id="JAXQNO010000019">
    <property type="protein sequence ID" value="KAK4774921.1"/>
    <property type="molecule type" value="Genomic_DNA"/>
</dbReference>